<keyword evidence="3" id="KW-1185">Reference proteome</keyword>
<feature type="region of interest" description="Disordered" evidence="1">
    <location>
        <begin position="746"/>
        <end position="873"/>
    </location>
</feature>
<feature type="region of interest" description="Disordered" evidence="1">
    <location>
        <begin position="255"/>
        <end position="285"/>
    </location>
</feature>
<dbReference type="EMBL" id="KB456260">
    <property type="protein sequence ID" value="EMF17067.1"/>
    <property type="molecule type" value="Genomic_DNA"/>
</dbReference>
<dbReference type="HOGENOM" id="CLU_331496_0_0_1"/>
<dbReference type="AlphaFoldDB" id="N1QLA9"/>
<feature type="compositionally biased region" description="Acidic residues" evidence="1">
    <location>
        <begin position="864"/>
        <end position="873"/>
    </location>
</feature>
<accession>N1QLA9</accession>
<proteinExistence type="predicted"/>
<dbReference type="OMA" id="WEWYDEN"/>
<feature type="compositionally biased region" description="Basic residues" evidence="1">
    <location>
        <begin position="32"/>
        <end position="50"/>
    </location>
</feature>
<protein>
    <submittedName>
        <fullName evidence="2">Uncharacterized protein</fullName>
    </submittedName>
</protein>
<feature type="compositionally biased region" description="Acidic residues" evidence="1">
    <location>
        <begin position="90"/>
        <end position="126"/>
    </location>
</feature>
<reference evidence="2 3" key="1">
    <citation type="journal article" date="2012" name="PLoS Pathog.">
        <title>Diverse lifestyles and strategies of plant pathogenesis encoded in the genomes of eighteen Dothideomycetes fungi.</title>
        <authorList>
            <person name="Ohm R.A."/>
            <person name="Feau N."/>
            <person name="Henrissat B."/>
            <person name="Schoch C.L."/>
            <person name="Horwitz B.A."/>
            <person name="Barry K.W."/>
            <person name="Condon B.J."/>
            <person name="Copeland A.C."/>
            <person name="Dhillon B."/>
            <person name="Glaser F."/>
            <person name="Hesse C.N."/>
            <person name="Kosti I."/>
            <person name="LaButti K."/>
            <person name="Lindquist E.A."/>
            <person name="Lucas S."/>
            <person name="Salamov A.A."/>
            <person name="Bradshaw R.E."/>
            <person name="Ciuffetti L."/>
            <person name="Hamelin R.C."/>
            <person name="Kema G.H.J."/>
            <person name="Lawrence C."/>
            <person name="Scott J.A."/>
            <person name="Spatafora J.W."/>
            <person name="Turgeon B.G."/>
            <person name="de Wit P.J.G.M."/>
            <person name="Zhong S."/>
            <person name="Goodwin S.B."/>
            <person name="Grigoriev I.V."/>
        </authorList>
    </citation>
    <scope>NUCLEOTIDE SEQUENCE [LARGE SCALE GENOMIC DNA]</scope>
    <source>
        <strain evidence="2 3">SO2202</strain>
    </source>
</reference>
<evidence type="ECO:0000313" key="3">
    <source>
        <dbReference type="Proteomes" id="UP000016931"/>
    </source>
</evidence>
<dbReference type="GeneID" id="27900630"/>
<name>N1QLA9_SPHMS</name>
<feature type="region of interest" description="Disordered" evidence="1">
    <location>
        <begin position="509"/>
        <end position="565"/>
    </location>
</feature>
<dbReference type="RefSeq" id="XP_016765188.1">
    <property type="nucleotide sequence ID" value="XM_016903493.1"/>
</dbReference>
<dbReference type="STRING" id="692275.N1QLA9"/>
<dbReference type="eggNOG" id="ENOG502TDXJ">
    <property type="taxonomic scope" value="Eukaryota"/>
</dbReference>
<feature type="compositionally biased region" description="Basic and acidic residues" evidence="1">
    <location>
        <begin position="752"/>
        <end position="793"/>
    </location>
</feature>
<feature type="region of interest" description="Disordered" evidence="1">
    <location>
        <begin position="305"/>
        <end position="335"/>
    </location>
</feature>
<feature type="compositionally biased region" description="Acidic residues" evidence="1">
    <location>
        <begin position="819"/>
        <end position="856"/>
    </location>
</feature>
<gene>
    <name evidence="2" type="ORF">SEPMUDRAFT_146167</name>
</gene>
<feature type="region of interest" description="Disordered" evidence="1">
    <location>
        <begin position="1"/>
        <end position="141"/>
    </location>
</feature>
<dbReference type="OrthoDB" id="3943769at2759"/>
<feature type="compositionally biased region" description="Pro residues" evidence="1">
    <location>
        <begin position="413"/>
        <end position="423"/>
    </location>
</feature>
<sequence>MAATTADGLSRRRSSKKAPECSSADDIDVKRRVPLRPHLRAPAKTAHRSLAHQSGASDAAKHDVARRPRGRSGNGPTEVESPLHVTSGADESDGVDDEGSVEEYDFTAEPSDDDDAPENDMDDDADSAITVSSDPPAAPESEYAINKRPWLTFPEDIRKQWEIMYSNVTPYPVASSWVATEEYQREKDNEMLRYMEDFPLSQWVIPQQQASNAYNQLVERIRWRNYGIPIYGRDRVPATPNAPAAPLPPPPVQGLCPPPPGLGPGQLHPHSLYSPQPYPSAPPRQILPLHMPQHAVQQPMQNAMPVQMPSPQQQQQQQHHIGLAPHPNRGQLPPNLVAVPSQPYAQPMPMHHGPTHPGMGYAIGPPQQISYGIPLGTYMGKHMPSGGMYTSQGPAPPRQPRKPREKKETPAVGTPPLPPPTPPYENRVKPVSAQKAAKKPAKAIGSKSGRRSQRRPAEADDFPWTRKLNFREAKENATWDDSIYSHETLVAMQAAREHNAKLIDSVDSKLGEAQRQARSKKKGALAEEDVSKASLEVEAKPRERKKRGHNNTYNNDAGDPNHSASYSWADESAAKVGRAMGYEIPDEAIYQGMEGRLSEEQMAMLRVVWNPSKKGGPENLRPAVFSVKDSVLTRRQLEKTPILTQRAAECLVDFCPEMLWRGTLLRVTSEGGFGNKDVRDRFCRNGSYCDKATITKRISAALGQKQVQPKSKGYQEGEYEWYEQNVKDFTNYISYFGRRTGHRNMLKIQMQGDRRKAKLEANARERDRTSPEEKKEEGEGEGEGKGEEGEGEGRKRRKLDVRGAYSSEAAPTSDGNDGGGEESDGESAEEEEEADRDGDDDDEDDDDNSDDDEDGDAVSAQDSDILDELDNSD</sequence>
<dbReference type="Proteomes" id="UP000016931">
    <property type="component" value="Unassembled WGS sequence"/>
</dbReference>
<feature type="region of interest" description="Disordered" evidence="1">
    <location>
        <begin position="382"/>
        <end position="460"/>
    </location>
</feature>
<evidence type="ECO:0000313" key="2">
    <source>
        <dbReference type="EMBL" id="EMF17067.1"/>
    </source>
</evidence>
<feature type="compositionally biased region" description="Basic and acidic residues" evidence="1">
    <location>
        <begin position="529"/>
        <end position="541"/>
    </location>
</feature>
<evidence type="ECO:0000256" key="1">
    <source>
        <dbReference type="SAM" id="MobiDB-lite"/>
    </source>
</evidence>
<organism evidence="2 3">
    <name type="scientific">Sphaerulina musiva (strain SO2202)</name>
    <name type="common">Poplar stem canker fungus</name>
    <name type="synonym">Septoria musiva</name>
    <dbReference type="NCBI Taxonomy" id="692275"/>
    <lineage>
        <taxon>Eukaryota</taxon>
        <taxon>Fungi</taxon>
        <taxon>Dikarya</taxon>
        <taxon>Ascomycota</taxon>
        <taxon>Pezizomycotina</taxon>
        <taxon>Dothideomycetes</taxon>
        <taxon>Dothideomycetidae</taxon>
        <taxon>Mycosphaerellales</taxon>
        <taxon>Mycosphaerellaceae</taxon>
        <taxon>Sphaerulina</taxon>
    </lineage>
</organism>